<keyword evidence="2" id="KW-0813">Transport</keyword>
<evidence type="ECO:0000313" key="15">
    <source>
        <dbReference type="Proteomes" id="UP000185911"/>
    </source>
</evidence>
<dbReference type="PROSITE" id="PS50929">
    <property type="entry name" value="ABC_TM1F"/>
    <property type="match status" value="1"/>
</dbReference>
<dbReference type="SMART" id="SM00382">
    <property type="entry name" value="AAA"/>
    <property type="match status" value="1"/>
</dbReference>
<dbReference type="PROSITE" id="PS00211">
    <property type="entry name" value="ABC_TRANSPORTER_1"/>
    <property type="match status" value="1"/>
</dbReference>
<evidence type="ECO:0000256" key="11">
    <source>
        <dbReference type="SAM" id="Phobius"/>
    </source>
</evidence>
<evidence type="ECO:0000256" key="9">
    <source>
        <dbReference type="ARBA" id="ARBA00023055"/>
    </source>
</evidence>
<feature type="transmembrane region" description="Helical" evidence="11">
    <location>
        <begin position="62"/>
        <end position="88"/>
    </location>
</feature>
<dbReference type="InterPro" id="IPR011917">
    <property type="entry name" value="ABC_transpr_lipidA"/>
</dbReference>
<keyword evidence="7" id="KW-1278">Translocase</keyword>
<keyword evidence="5" id="KW-0547">Nucleotide-binding</keyword>
<evidence type="ECO:0000259" key="13">
    <source>
        <dbReference type="PROSITE" id="PS50929"/>
    </source>
</evidence>
<dbReference type="GO" id="GO:0016887">
    <property type="term" value="F:ATP hydrolysis activity"/>
    <property type="evidence" value="ECO:0007669"/>
    <property type="project" value="InterPro"/>
</dbReference>
<keyword evidence="15" id="KW-1185">Reference proteome</keyword>
<evidence type="ECO:0000256" key="5">
    <source>
        <dbReference type="ARBA" id="ARBA00022741"/>
    </source>
</evidence>
<feature type="transmembrane region" description="Helical" evidence="11">
    <location>
        <begin position="20"/>
        <end position="42"/>
    </location>
</feature>
<feature type="domain" description="ABC transporter" evidence="12">
    <location>
        <begin position="338"/>
        <end position="574"/>
    </location>
</feature>
<keyword evidence="4 11" id="KW-0812">Transmembrane</keyword>
<evidence type="ECO:0000256" key="1">
    <source>
        <dbReference type="ARBA" id="ARBA00004651"/>
    </source>
</evidence>
<keyword evidence="8 11" id="KW-1133">Transmembrane helix</keyword>
<gene>
    <name evidence="14" type="primary">msbA</name>
    <name evidence="14" type="ORF">BLL52_3029</name>
</gene>
<dbReference type="InterPro" id="IPR003439">
    <property type="entry name" value="ABC_transporter-like_ATP-bd"/>
</dbReference>
<evidence type="ECO:0000256" key="7">
    <source>
        <dbReference type="ARBA" id="ARBA00022967"/>
    </source>
</evidence>
<feature type="transmembrane region" description="Helical" evidence="11">
    <location>
        <begin position="131"/>
        <end position="157"/>
    </location>
</feature>
<dbReference type="AlphaFoldDB" id="A0A1Q8YFV1"/>
<feature type="transmembrane region" description="Helical" evidence="11">
    <location>
        <begin position="248"/>
        <end position="268"/>
    </location>
</feature>
<dbReference type="RefSeq" id="WP_075587144.1">
    <property type="nucleotide sequence ID" value="NZ_MSYM01000013.1"/>
</dbReference>
<keyword evidence="9" id="KW-0445">Lipid transport</keyword>
<dbReference type="GO" id="GO:0005886">
    <property type="term" value="C:plasma membrane"/>
    <property type="evidence" value="ECO:0007669"/>
    <property type="project" value="UniProtKB-SubCell"/>
</dbReference>
<keyword evidence="6 14" id="KW-0067">ATP-binding</keyword>
<comment type="subcellular location">
    <subcellularLocation>
        <location evidence="1">Cell membrane</location>
        <topology evidence="1">Multi-pass membrane protein</topology>
    </subcellularLocation>
</comment>
<dbReference type="NCBIfam" id="TIGR02203">
    <property type="entry name" value="MsbA_lipidA"/>
    <property type="match status" value="1"/>
</dbReference>
<dbReference type="InterPro" id="IPR039421">
    <property type="entry name" value="Type_1_exporter"/>
</dbReference>
<reference evidence="14 15" key="1">
    <citation type="submission" date="2017-01" db="EMBL/GenBank/DDBJ databases">
        <title>Genome sequence of Rhodoferax antarcticus ANT.BR, a psychrophilic purple nonsulfur bacterium from an Antarctic microbial mat.</title>
        <authorList>
            <person name="Baker J."/>
            <person name="Riester C."/>
            <person name="Skinner B."/>
            <person name="Newell A."/>
            <person name="Swingley W."/>
            <person name="Madigan M."/>
            <person name="Jung D."/>
            <person name="Asao M."/>
            <person name="Chen M."/>
            <person name="Loughlin P."/>
            <person name="Pan H."/>
            <person name="Lin S."/>
            <person name="Li N."/>
            <person name="Shaw J."/>
            <person name="Prado M."/>
            <person name="Sherman C."/>
            <person name="Li X."/>
            <person name="Tang J."/>
            <person name="Blankenship R."/>
            <person name="Zhao T."/>
            <person name="Touchman J."/>
            <person name="Sattley M."/>
        </authorList>
    </citation>
    <scope>NUCLEOTIDE SEQUENCE [LARGE SCALE GENOMIC DNA]</scope>
    <source>
        <strain evidence="14 15">ANT.BR</strain>
    </source>
</reference>
<dbReference type="PANTHER" id="PTHR43394">
    <property type="entry name" value="ATP-DEPENDENT PERMEASE MDL1, MITOCHONDRIAL"/>
    <property type="match status" value="1"/>
</dbReference>
<protein>
    <submittedName>
        <fullName evidence="14">Lipid A export permease/ATP-binding protein</fullName>
    </submittedName>
</protein>
<dbReference type="SUPFAM" id="SSF52540">
    <property type="entry name" value="P-loop containing nucleoside triphosphate hydrolases"/>
    <property type="match status" value="1"/>
</dbReference>
<evidence type="ECO:0000256" key="2">
    <source>
        <dbReference type="ARBA" id="ARBA00022448"/>
    </source>
</evidence>
<dbReference type="STRING" id="81479.RA876_09135"/>
<dbReference type="FunFam" id="3.40.50.300:FF:000140">
    <property type="entry name" value="Lipid A export ATP-binding/permease protein MsbA"/>
    <property type="match status" value="1"/>
</dbReference>
<dbReference type="Proteomes" id="UP000185911">
    <property type="component" value="Unassembled WGS sequence"/>
</dbReference>
<dbReference type="PROSITE" id="PS50893">
    <property type="entry name" value="ABC_TRANSPORTER_2"/>
    <property type="match status" value="1"/>
</dbReference>
<dbReference type="Gene3D" id="1.20.1560.10">
    <property type="entry name" value="ABC transporter type 1, transmembrane domain"/>
    <property type="match status" value="1"/>
</dbReference>
<dbReference type="InterPro" id="IPR017871">
    <property type="entry name" value="ABC_transporter-like_CS"/>
</dbReference>
<proteinExistence type="predicted"/>
<name>A0A1Q8YFV1_9BURK</name>
<dbReference type="InterPro" id="IPR036640">
    <property type="entry name" value="ABC1_TM_sf"/>
</dbReference>
<feature type="transmembrane region" description="Helical" evidence="11">
    <location>
        <begin position="163"/>
        <end position="181"/>
    </location>
</feature>
<evidence type="ECO:0000256" key="6">
    <source>
        <dbReference type="ARBA" id="ARBA00022840"/>
    </source>
</evidence>
<dbReference type="GO" id="GO:0015421">
    <property type="term" value="F:ABC-type oligopeptide transporter activity"/>
    <property type="evidence" value="ECO:0007669"/>
    <property type="project" value="TreeGrafter"/>
</dbReference>
<dbReference type="EMBL" id="MSYM01000013">
    <property type="protein sequence ID" value="OLP06789.1"/>
    <property type="molecule type" value="Genomic_DNA"/>
</dbReference>
<evidence type="ECO:0000256" key="8">
    <source>
        <dbReference type="ARBA" id="ARBA00022989"/>
    </source>
</evidence>
<dbReference type="Pfam" id="PF00005">
    <property type="entry name" value="ABC_tran"/>
    <property type="match status" value="1"/>
</dbReference>
<comment type="caution">
    <text evidence="14">The sequence shown here is derived from an EMBL/GenBank/DDBJ whole genome shotgun (WGS) entry which is preliminary data.</text>
</comment>
<sequence>MKLSSTQLYLRLLGYVKPYWRIFALSILGMAITAATEPLLPALLKPMLDGAFIQKDNAVIKFAPLIILAIFFVRGIASFMGTYAIAWVGNKIVMDLREEMFHKLLTLPTPFYDDHATGNLISKLTFDVAQVTAAATSVVTVVVRDSIIIVGLLGWLFYLDWKLTLLSLVMVPVIAFILRIINARLRNASRDSQQAMGDITQVIEESIAAHKVVKLFGGQHYERTRFSDQVNWVRRYNMKQAMAASSNVPIVQMIAAVALAAIVYLATLQSDGDATTVGGFLSFIAAMLMLTAPIKRLTGVSEHLQRGLAASESVFDLLDTPGEVNAGERDIGRANGGIAFEHVSLSYERDNRLALRDICLKIAAGQTVALVGASGSGKSTLANLVPRFYLPDVGRITLDAQNIAELSLSSLRANIALVSQEVVLFNTTVAANIAYGQMREVPEAEIIAAAQAAHAMEFILEMPQGLQTLVGERGVKLSGGQRQRIAIARAILKNAPILILDEATSALDSESERHVQAALETLMQGRTSLVIAHRLSTIEKADRIVVLQKGEIVETGTHAELLAKNGVYAQLHHIQFGGAGNLQEAQ</sequence>
<dbReference type="CDD" id="cd18552">
    <property type="entry name" value="ABC_6TM_MsbA_like"/>
    <property type="match status" value="1"/>
</dbReference>
<evidence type="ECO:0000313" key="14">
    <source>
        <dbReference type="EMBL" id="OLP06789.1"/>
    </source>
</evidence>
<dbReference type="SUPFAM" id="SSF90123">
    <property type="entry name" value="ABC transporter transmembrane region"/>
    <property type="match status" value="1"/>
</dbReference>
<dbReference type="GO" id="GO:0005524">
    <property type="term" value="F:ATP binding"/>
    <property type="evidence" value="ECO:0007669"/>
    <property type="project" value="UniProtKB-KW"/>
</dbReference>
<evidence type="ECO:0000256" key="10">
    <source>
        <dbReference type="ARBA" id="ARBA00023136"/>
    </source>
</evidence>
<dbReference type="InterPro" id="IPR003593">
    <property type="entry name" value="AAA+_ATPase"/>
</dbReference>
<feature type="domain" description="ABC transmembrane type-1" evidence="13">
    <location>
        <begin position="24"/>
        <end position="306"/>
    </location>
</feature>
<keyword evidence="3" id="KW-1003">Cell membrane</keyword>
<evidence type="ECO:0000256" key="3">
    <source>
        <dbReference type="ARBA" id="ARBA00022475"/>
    </source>
</evidence>
<evidence type="ECO:0000256" key="4">
    <source>
        <dbReference type="ARBA" id="ARBA00022692"/>
    </source>
</evidence>
<dbReference type="Gene3D" id="3.40.50.300">
    <property type="entry name" value="P-loop containing nucleotide triphosphate hydrolases"/>
    <property type="match status" value="1"/>
</dbReference>
<dbReference type="Pfam" id="PF00664">
    <property type="entry name" value="ABC_membrane"/>
    <property type="match status" value="1"/>
</dbReference>
<evidence type="ECO:0000259" key="12">
    <source>
        <dbReference type="PROSITE" id="PS50893"/>
    </source>
</evidence>
<accession>A0A1Q8YFV1</accession>
<dbReference type="InterPro" id="IPR027417">
    <property type="entry name" value="P-loop_NTPase"/>
</dbReference>
<feature type="transmembrane region" description="Helical" evidence="11">
    <location>
        <begin position="274"/>
        <end position="294"/>
    </location>
</feature>
<dbReference type="InterPro" id="IPR011527">
    <property type="entry name" value="ABC1_TM_dom"/>
</dbReference>
<keyword evidence="10 11" id="KW-0472">Membrane</keyword>
<dbReference type="GO" id="GO:0034040">
    <property type="term" value="F:ATPase-coupled lipid transmembrane transporter activity"/>
    <property type="evidence" value="ECO:0007669"/>
    <property type="project" value="InterPro"/>
</dbReference>
<organism evidence="14 15">
    <name type="scientific">Rhodoferax antarcticus ANT.BR</name>
    <dbReference type="NCBI Taxonomy" id="1111071"/>
    <lineage>
        <taxon>Bacteria</taxon>
        <taxon>Pseudomonadati</taxon>
        <taxon>Pseudomonadota</taxon>
        <taxon>Betaproteobacteria</taxon>
        <taxon>Burkholderiales</taxon>
        <taxon>Comamonadaceae</taxon>
        <taxon>Rhodoferax</taxon>
    </lineage>
</organism>
<dbReference type="PANTHER" id="PTHR43394:SF1">
    <property type="entry name" value="ATP-BINDING CASSETTE SUB-FAMILY B MEMBER 10, MITOCHONDRIAL"/>
    <property type="match status" value="1"/>
</dbReference>